<feature type="signal peptide" evidence="1">
    <location>
        <begin position="1"/>
        <end position="31"/>
    </location>
</feature>
<dbReference type="RefSeq" id="WP_069050201.1">
    <property type="nucleotide sequence ID" value="NZ_CP020083.1"/>
</dbReference>
<keyword evidence="1" id="KW-0732">Signal</keyword>
<organism evidence="2 3">
    <name type="scientific">Blastomonas fulva</name>
    <dbReference type="NCBI Taxonomy" id="1550728"/>
    <lineage>
        <taxon>Bacteria</taxon>
        <taxon>Pseudomonadati</taxon>
        <taxon>Pseudomonadota</taxon>
        <taxon>Alphaproteobacteria</taxon>
        <taxon>Sphingomonadales</taxon>
        <taxon>Sphingomonadaceae</taxon>
        <taxon>Blastomonas</taxon>
    </lineage>
</organism>
<evidence type="ECO:0000256" key="1">
    <source>
        <dbReference type="SAM" id="SignalP"/>
    </source>
</evidence>
<dbReference type="GeneID" id="303487130"/>
<sequence length="286" mass="30644">MTSSIVTAPARRLVFLAFAIVCWLAPLPAQAGDFALSLAPPRFELAANPGQTVRGVAELANAADTAADLRFETAEWDLTPDGGVVLGNSLKPDSCRPWVSIERRQTVLQAKGQLRYRFEVTPPADTPPMECRFAIVISSNEQRLSPADGVSVPVVAQLALIVYVTVGDIKPNLRIVKVDVADINGTPTPVLMVENTGLAHGRLSAFLRGKDAKGVLREFAPATLPILPGETRRIALNVDKGGDAIEARERPEQPGREADPIAFPLTISGTINDSVSSFQFDGVFEP</sequence>
<evidence type="ECO:0000313" key="3">
    <source>
        <dbReference type="Proteomes" id="UP000258016"/>
    </source>
</evidence>
<accession>A0ABN5BAM5</accession>
<proteinExistence type="predicted"/>
<evidence type="ECO:0008006" key="4">
    <source>
        <dbReference type="Google" id="ProtNLM"/>
    </source>
</evidence>
<gene>
    <name evidence="2" type="ORF">B5J99_16190</name>
</gene>
<evidence type="ECO:0000313" key="2">
    <source>
        <dbReference type="EMBL" id="ASR52810.1"/>
    </source>
</evidence>
<feature type="chain" id="PRO_5046059200" description="Pili assembly chaperone N-terminal domain-containing protein" evidence="1">
    <location>
        <begin position="32"/>
        <end position="286"/>
    </location>
</feature>
<reference evidence="2 3" key="1">
    <citation type="submission" date="2017-03" db="EMBL/GenBank/DDBJ databases">
        <title>Complete genome sequence of Blastomonas fulva degrading microcsystin LR.</title>
        <authorList>
            <person name="Lee H.-g."/>
            <person name="Jin L."/>
            <person name="oh H.-M."/>
        </authorList>
    </citation>
    <scope>NUCLEOTIDE SEQUENCE [LARGE SCALE GENOMIC DNA]</scope>
    <source>
        <strain evidence="2 3">T2</strain>
    </source>
</reference>
<dbReference type="Proteomes" id="UP000258016">
    <property type="component" value="Chromosome"/>
</dbReference>
<keyword evidence="3" id="KW-1185">Reference proteome</keyword>
<name>A0ABN5BAM5_9SPHN</name>
<protein>
    <recommendedName>
        <fullName evidence="4">Pili assembly chaperone N-terminal domain-containing protein</fullName>
    </recommendedName>
</protein>
<dbReference type="EMBL" id="CP020083">
    <property type="protein sequence ID" value="ASR52810.1"/>
    <property type="molecule type" value="Genomic_DNA"/>
</dbReference>